<dbReference type="PROSITE" id="PS51257">
    <property type="entry name" value="PROKAR_LIPOPROTEIN"/>
    <property type="match status" value="1"/>
</dbReference>
<feature type="compositionally biased region" description="Low complexity" evidence="1">
    <location>
        <begin position="8"/>
        <end position="21"/>
    </location>
</feature>
<gene>
    <name evidence="2" type="ORF">BAE44_0018426</name>
</gene>
<dbReference type="EMBL" id="LWDX02050326">
    <property type="protein sequence ID" value="OEL20554.1"/>
    <property type="molecule type" value="Genomic_DNA"/>
</dbReference>
<proteinExistence type="predicted"/>
<sequence>MQQRSTRHWSSSISSSASCPSRAPKHMYTSSSNMARRENGLRMTTALSSPSASAEDADEGVALARPRRREETDKGAVQRLGGEIAADEAPVGHVSRSQMF</sequence>
<evidence type="ECO:0000313" key="3">
    <source>
        <dbReference type="Proteomes" id="UP000095767"/>
    </source>
</evidence>
<name>A0A1E5V697_9POAL</name>
<accession>A0A1E5V697</accession>
<protein>
    <submittedName>
        <fullName evidence="2">Uncharacterized protein</fullName>
    </submittedName>
</protein>
<evidence type="ECO:0000256" key="1">
    <source>
        <dbReference type="SAM" id="MobiDB-lite"/>
    </source>
</evidence>
<comment type="caution">
    <text evidence="2">The sequence shown here is derived from an EMBL/GenBank/DDBJ whole genome shotgun (WGS) entry which is preliminary data.</text>
</comment>
<reference evidence="2 3" key="1">
    <citation type="submission" date="2016-09" db="EMBL/GenBank/DDBJ databases">
        <title>The draft genome of Dichanthelium oligosanthes: A C3 panicoid grass species.</title>
        <authorList>
            <person name="Studer A.J."/>
            <person name="Schnable J.C."/>
            <person name="Brutnell T.P."/>
        </authorList>
    </citation>
    <scope>NUCLEOTIDE SEQUENCE [LARGE SCALE GENOMIC DNA]</scope>
    <source>
        <strain evidence="3">cv. Kellogg 1175</strain>
        <tissue evidence="2">Leaf</tissue>
    </source>
</reference>
<dbReference type="Proteomes" id="UP000095767">
    <property type="component" value="Unassembled WGS sequence"/>
</dbReference>
<evidence type="ECO:0000313" key="2">
    <source>
        <dbReference type="EMBL" id="OEL20554.1"/>
    </source>
</evidence>
<dbReference type="AlphaFoldDB" id="A0A1E5V697"/>
<feature type="region of interest" description="Disordered" evidence="1">
    <location>
        <begin position="1"/>
        <end position="100"/>
    </location>
</feature>
<organism evidence="2 3">
    <name type="scientific">Dichanthelium oligosanthes</name>
    <dbReference type="NCBI Taxonomy" id="888268"/>
    <lineage>
        <taxon>Eukaryota</taxon>
        <taxon>Viridiplantae</taxon>
        <taxon>Streptophyta</taxon>
        <taxon>Embryophyta</taxon>
        <taxon>Tracheophyta</taxon>
        <taxon>Spermatophyta</taxon>
        <taxon>Magnoliopsida</taxon>
        <taxon>Liliopsida</taxon>
        <taxon>Poales</taxon>
        <taxon>Poaceae</taxon>
        <taxon>PACMAD clade</taxon>
        <taxon>Panicoideae</taxon>
        <taxon>Panicodae</taxon>
        <taxon>Paniceae</taxon>
        <taxon>Dichantheliinae</taxon>
        <taxon>Dichanthelium</taxon>
    </lineage>
</organism>
<keyword evidence="3" id="KW-1185">Reference proteome</keyword>